<name>A0A0A9CYS9_ARUDO</name>
<evidence type="ECO:0000313" key="1">
    <source>
        <dbReference type="EMBL" id="JAD80756.1"/>
    </source>
</evidence>
<organism evidence="1">
    <name type="scientific">Arundo donax</name>
    <name type="common">Giant reed</name>
    <name type="synonym">Donax arundinaceus</name>
    <dbReference type="NCBI Taxonomy" id="35708"/>
    <lineage>
        <taxon>Eukaryota</taxon>
        <taxon>Viridiplantae</taxon>
        <taxon>Streptophyta</taxon>
        <taxon>Embryophyta</taxon>
        <taxon>Tracheophyta</taxon>
        <taxon>Spermatophyta</taxon>
        <taxon>Magnoliopsida</taxon>
        <taxon>Liliopsida</taxon>
        <taxon>Poales</taxon>
        <taxon>Poaceae</taxon>
        <taxon>PACMAD clade</taxon>
        <taxon>Arundinoideae</taxon>
        <taxon>Arundineae</taxon>
        <taxon>Arundo</taxon>
    </lineage>
</organism>
<sequence length="53" mass="5806">MDSDGEGVRSGMIPESLLLLSRSTVRSLSVTRLLGIFPARELDERSKISSDLN</sequence>
<dbReference type="AlphaFoldDB" id="A0A0A9CYS9"/>
<accession>A0A0A9CYS9</accession>
<reference evidence="1" key="2">
    <citation type="journal article" date="2015" name="Data Brief">
        <title>Shoot transcriptome of the giant reed, Arundo donax.</title>
        <authorList>
            <person name="Barrero R.A."/>
            <person name="Guerrero F.D."/>
            <person name="Moolhuijzen P."/>
            <person name="Goolsby J.A."/>
            <person name="Tidwell J."/>
            <person name="Bellgard S.E."/>
            <person name="Bellgard M.I."/>
        </authorList>
    </citation>
    <scope>NUCLEOTIDE SEQUENCE</scope>
    <source>
        <tissue evidence="1">Shoot tissue taken approximately 20 cm above the soil surface</tissue>
    </source>
</reference>
<reference evidence="1" key="1">
    <citation type="submission" date="2014-09" db="EMBL/GenBank/DDBJ databases">
        <authorList>
            <person name="Magalhaes I.L.F."/>
            <person name="Oliveira U."/>
            <person name="Santos F.R."/>
            <person name="Vidigal T.H.D.A."/>
            <person name="Brescovit A.D."/>
            <person name="Santos A.J."/>
        </authorList>
    </citation>
    <scope>NUCLEOTIDE SEQUENCE</scope>
    <source>
        <tissue evidence="1">Shoot tissue taken approximately 20 cm above the soil surface</tissue>
    </source>
</reference>
<protein>
    <submittedName>
        <fullName evidence="1">Uncharacterized protein</fullName>
    </submittedName>
</protein>
<proteinExistence type="predicted"/>
<dbReference type="EMBL" id="GBRH01217139">
    <property type="protein sequence ID" value="JAD80756.1"/>
    <property type="molecule type" value="Transcribed_RNA"/>
</dbReference>